<dbReference type="AlphaFoldDB" id="A0A075MUK9"/>
<dbReference type="Proteomes" id="UP000028194">
    <property type="component" value="Chromosome"/>
</dbReference>
<dbReference type="GeneID" id="41598040"/>
<evidence type="ECO:0008006" key="3">
    <source>
        <dbReference type="Google" id="ProtNLM"/>
    </source>
</evidence>
<dbReference type="STRING" id="1459636.NTE_02324"/>
<sequence length="491" mass="57212">MNLEQWCQLDERIYVAESDERYRQYAGLKHSIKAIERLAEMKSLAARLFLENFEEPRELYLSSIESMADSSTKKLELKLYDLRNTRVVSRQARFNGRPVNWSSWRQYNSAEKDSKKRKAVFDEFVKKTRFVAPVVKARFDAIADVYAKQSSSKKKLDPLAGYLENEKFTYSQLMDFVKSMGRQAKKPFREALLGVSNKVLGRPAEYYDDFYFFRNRVYSDLEKHFSGIDPTAQVKRTLEGLGFDLSRIKIDAENRKDKYPSPICFFVQVPNDIRVLYKSESPYFDLQGCYHEMGHAAHATSIDPALDYWDRYGFSMGIAEIFSIFLERLTKNRRYLKSLGVTDERVLDELAQRNNFMELFFVTFYTANSIMKAEFWRKKLSTRQASDLYGKLLSEYVGLDVPGEYWMLHHILPDAIMYVPSYIIAAVRAAELEKHLQDRFGEEWWTVKEAGEEIRRFMRPGAKIELPAFSKMDASLFVNEIITSSSSSGKG</sequence>
<gene>
    <name evidence="1" type="ORF">NTE_02324</name>
</gene>
<name>A0A075MUK9_9ARCH</name>
<evidence type="ECO:0000313" key="2">
    <source>
        <dbReference type="Proteomes" id="UP000028194"/>
    </source>
</evidence>
<evidence type="ECO:0000313" key="1">
    <source>
        <dbReference type="EMBL" id="AIF84377.1"/>
    </source>
</evidence>
<protein>
    <recommendedName>
        <fullName evidence="3">Peptidase M3A/M3B catalytic domain-containing protein</fullName>
    </recommendedName>
</protein>
<dbReference type="EMBL" id="CP007174">
    <property type="protein sequence ID" value="AIF84377.1"/>
    <property type="molecule type" value="Genomic_DNA"/>
</dbReference>
<dbReference type="Gene3D" id="1.10.1370.30">
    <property type="match status" value="1"/>
</dbReference>
<dbReference type="SUPFAM" id="SSF55486">
    <property type="entry name" value="Metalloproteases ('zincins'), catalytic domain"/>
    <property type="match status" value="1"/>
</dbReference>
<dbReference type="OrthoDB" id="7197at2157"/>
<organism evidence="1 2">
    <name type="scientific">Candidatus Nitrososphaera evergladensis SR1</name>
    <dbReference type="NCBI Taxonomy" id="1459636"/>
    <lineage>
        <taxon>Archaea</taxon>
        <taxon>Nitrososphaerota</taxon>
        <taxon>Nitrososphaeria</taxon>
        <taxon>Nitrososphaerales</taxon>
        <taxon>Nitrososphaeraceae</taxon>
        <taxon>Nitrososphaera</taxon>
    </lineage>
</organism>
<dbReference type="HOGENOM" id="CLU_622046_0_0_2"/>
<proteinExistence type="predicted"/>
<reference evidence="1 2" key="1">
    <citation type="journal article" date="2014" name="PLoS ONE">
        <title>Genome Sequence of Candidatus Nitrososphaera evergladensis from Group I.1b Enriched from Everglades Soil Reveals Novel Genomic Features of the Ammonia-Oxidizing Archaea.</title>
        <authorList>
            <person name="Zhalnina K.V."/>
            <person name="Dias R."/>
            <person name="Leonard M.T."/>
            <person name="Dorr de Quadros P."/>
            <person name="Camargo F.A."/>
            <person name="Drew J.C."/>
            <person name="Farmerie W.G."/>
            <person name="Daroub S.H."/>
            <person name="Triplett E.W."/>
        </authorList>
    </citation>
    <scope>NUCLEOTIDE SEQUENCE [LARGE SCALE GENOMIC DNA]</scope>
    <source>
        <strain evidence="1 2">SR1</strain>
    </source>
</reference>
<accession>A0A075MUK9</accession>
<dbReference type="KEGG" id="nev:NTE_02324"/>
<keyword evidence="2" id="KW-1185">Reference proteome</keyword>
<dbReference type="RefSeq" id="WP_148700958.1">
    <property type="nucleotide sequence ID" value="NZ_CP007174.1"/>
</dbReference>
<dbReference type="eggNOG" id="arCOG04758">
    <property type="taxonomic scope" value="Archaea"/>
</dbReference>